<keyword evidence="1" id="KW-0560">Oxidoreductase</keyword>
<dbReference type="GO" id="GO:0051287">
    <property type="term" value="F:NAD binding"/>
    <property type="evidence" value="ECO:0007669"/>
    <property type="project" value="InterPro"/>
</dbReference>
<organism evidence="4 5">
    <name type="scientific">Tilletia horrida</name>
    <dbReference type="NCBI Taxonomy" id="155126"/>
    <lineage>
        <taxon>Eukaryota</taxon>
        <taxon>Fungi</taxon>
        <taxon>Dikarya</taxon>
        <taxon>Basidiomycota</taxon>
        <taxon>Ustilaginomycotina</taxon>
        <taxon>Exobasidiomycetes</taxon>
        <taxon>Tilletiales</taxon>
        <taxon>Tilletiaceae</taxon>
        <taxon>Tilletia</taxon>
    </lineage>
</organism>
<dbReference type="Gene3D" id="3.40.50.720">
    <property type="entry name" value="NAD(P)-binding Rossmann-like Domain"/>
    <property type="match status" value="2"/>
</dbReference>
<dbReference type="InterPro" id="IPR050223">
    <property type="entry name" value="D-isomer_2-hydroxyacid_DH"/>
</dbReference>
<comment type="caution">
    <text evidence="4">The sequence shown here is derived from an EMBL/GenBank/DDBJ whole genome shotgun (WGS) entry which is preliminary data.</text>
</comment>
<evidence type="ECO:0000256" key="1">
    <source>
        <dbReference type="ARBA" id="ARBA00023002"/>
    </source>
</evidence>
<sequence>MRAPNHLPFASSSAAASVSASSKAEGAAGAGAGAAGNAPEPGPIAIVTDDKNYATWAPSFADAIRAHVPHDARILTDISVAQLASRTVQERIVGVVWLSFSPAGLGEALEVEGGGIKWVQLPSAGIEKHAAVIRAHPEIIWTTAKGAFAEPVAEHGLALTLSLLRFVPARVVATTWGPPAGNSLFRSNVVILGAGGISLAYLALLAPFHCTAQLVRRNPRDTLDLPPHVDPERVSVHAFSELDALLPQADVLFLACALTDETRHLLNARTLALLAPHCVVVNVGRGGLVQTDALVAAVREGRVGGAGLDVTDPEPLPEGHALFSSLALSEDGAARAVSAAAPGDQLAVQRETELSKTRANVIITPHTADTPEMVRPLLTARAARNAAVLYERSGRFEGVIRIDGEHVY</sequence>
<dbReference type="InterPro" id="IPR006140">
    <property type="entry name" value="D-isomer_DH_NAD-bd"/>
</dbReference>
<dbReference type="GO" id="GO:0030267">
    <property type="term" value="F:glyoxylate reductase (NADPH) activity"/>
    <property type="evidence" value="ECO:0007669"/>
    <property type="project" value="TreeGrafter"/>
</dbReference>
<dbReference type="GO" id="GO:0016618">
    <property type="term" value="F:hydroxypyruvate reductase [NAD(P)H] activity"/>
    <property type="evidence" value="ECO:0007669"/>
    <property type="project" value="TreeGrafter"/>
</dbReference>
<evidence type="ECO:0000256" key="2">
    <source>
        <dbReference type="ARBA" id="ARBA00023027"/>
    </source>
</evidence>
<dbReference type="Pfam" id="PF02826">
    <property type="entry name" value="2-Hacid_dh_C"/>
    <property type="match status" value="1"/>
</dbReference>
<feature type="domain" description="D-isomer specific 2-hydroxyacid dehydrogenase NAD-binding" evidence="3">
    <location>
        <begin position="169"/>
        <end position="324"/>
    </location>
</feature>
<evidence type="ECO:0000259" key="3">
    <source>
        <dbReference type="Pfam" id="PF02826"/>
    </source>
</evidence>
<proteinExistence type="predicted"/>
<evidence type="ECO:0000313" key="5">
    <source>
        <dbReference type="Proteomes" id="UP001176521"/>
    </source>
</evidence>
<name>A0AAN6JLN7_9BASI</name>
<dbReference type="Proteomes" id="UP001176521">
    <property type="component" value="Unassembled WGS sequence"/>
</dbReference>
<accession>A0AAN6JLN7</accession>
<dbReference type="AlphaFoldDB" id="A0AAN6JLN7"/>
<reference evidence="4" key="1">
    <citation type="journal article" date="2023" name="PhytoFront">
        <title>Draft Genome Resources of Seven Strains of Tilletia horrida, Causal Agent of Kernel Smut of Rice.</title>
        <authorList>
            <person name="Khanal S."/>
            <person name="Antony Babu S."/>
            <person name="Zhou X.G."/>
        </authorList>
    </citation>
    <scope>NUCLEOTIDE SEQUENCE</scope>
    <source>
        <strain evidence="4">TX3</strain>
    </source>
</reference>
<dbReference type="GO" id="GO:0005829">
    <property type="term" value="C:cytosol"/>
    <property type="evidence" value="ECO:0007669"/>
    <property type="project" value="TreeGrafter"/>
</dbReference>
<dbReference type="EMBL" id="JAPDMQ010000068">
    <property type="protein sequence ID" value="KAK0536947.1"/>
    <property type="molecule type" value="Genomic_DNA"/>
</dbReference>
<dbReference type="PANTHER" id="PTHR10996:SF178">
    <property type="entry name" value="2-HYDROXYACID DEHYDROGENASE YGL185C-RELATED"/>
    <property type="match status" value="1"/>
</dbReference>
<evidence type="ECO:0000313" key="4">
    <source>
        <dbReference type="EMBL" id="KAK0536947.1"/>
    </source>
</evidence>
<keyword evidence="2" id="KW-0520">NAD</keyword>
<gene>
    <name evidence="4" type="ORF">OC842_001797</name>
</gene>
<dbReference type="InterPro" id="IPR036291">
    <property type="entry name" value="NAD(P)-bd_dom_sf"/>
</dbReference>
<dbReference type="PANTHER" id="PTHR10996">
    <property type="entry name" value="2-HYDROXYACID DEHYDROGENASE-RELATED"/>
    <property type="match status" value="1"/>
</dbReference>
<dbReference type="SUPFAM" id="SSF51735">
    <property type="entry name" value="NAD(P)-binding Rossmann-fold domains"/>
    <property type="match status" value="1"/>
</dbReference>
<protein>
    <recommendedName>
        <fullName evidence="3">D-isomer specific 2-hydroxyacid dehydrogenase NAD-binding domain-containing protein</fullName>
    </recommendedName>
</protein>
<keyword evidence="5" id="KW-1185">Reference proteome</keyword>